<evidence type="ECO:0000259" key="3">
    <source>
        <dbReference type="PROSITE" id="PS50011"/>
    </source>
</evidence>
<name>A0A2Z6R2L4_9GLOM</name>
<dbReference type="GO" id="GO:0004672">
    <property type="term" value="F:protein kinase activity"/>
    <property type="evidence" value="ECO:0007669"/>
    <property type="project" value="InterPro"/>
</dbReference>
<dbReference type="InterPro" id="IPR011009">
    <property type="entry name" value="Kinase-like_dom_sf"/>
</dbReference>
<reference evidence="4 5" key="1">
    <citation type="submission" date="2017-11" db="EMBL/GenBank/DDBJ databases">
        <title>The genome of Rhizophagus clarus HR1 reveals common genetic basis of auxotrophy among arbuscular mycorrhizal fungi.</title>
        <authorList>
            <person name="Kobayashi Y."/>
        </authorList>
    </citation>
    <scope>NUCLEOTIDE SEQUENCE [LARGE SCALE GENOMIC DNA]</scope>
    <source>
        <strain evidence="4 5">HR1</strain>
    </source>
</reference>
<evidence type="ECO:0000313" key="4">
    <source>
        <dbReference type="EMBL" id="GBB87026.1"/>
    </source>
</evidence>
<proteinExistence type="predicted"/>
<keyword evidence="2" id="KW-0067">ATP-binding</keyword>
<keyword evidence="1" id="KW-0547">Nucleotide-binding</keyword>
<evidence type="ECO:0000256" key="1">
    <source>
        <dbReference type="ARBA" id="ARBA00022741"/>
    </source>
</evidence>
<evidence type="ECO:0000313" key="5">
    <source>
        <dbReference type="Proteomes" id="UP000247702"/>
    </source>
</evidence>
<organism evidence="4 5">
    <name type="scientific">Rhizophagus clarus</name>
    <dbReference type="NCBI Taxonomy" id="94130"/>
    <lineage>
        <taxon>Eukaryota</taxon>
        <taxon>Fungi</taxon>
        <taxon>Fungi incertae sedis</taxon>
        <taxon>Mucoromycota</taxon>
        <taxon>Glomeromycotina</taxon>
        <taxon>Glomeromycetes</taxon>
        <taxon>Glomerales</taxon>
        <taxon>Glomeraceae</taxon>
        <taxon>Rhizophagus</taxon>
    </lineage>
</organism>
<dbReference type="GO" id="GO:0005524">
    <property type="term" value="F:ATP binding"/>
    <property type="evidence" value="ECO:0007669"/>
    <property type="project" value="UniProtKB-KW"/>
</dbReference>
<comment type="caution">
    <text evidence="4">The sequence shown here is derived from an EMBL/GenBank/DDBJ whole genome shotgun (WGS) entry which is preliminary data.</text>
</comment>
<dbReference type="PANTHER" id="PTHR46008:SF2">
    <property type="entry name" value="LEAF RUST 10 DISEASE-RESISTANCE LOCUS RECEPTOR-LIKE PROTEIN KINASE-LIKE 1.4"/>
    <property type="match status" value="1"/>
</dbReference>
<dbReference type="Proteomes" id="UP000247702">
    <property type="component" value="Unassembled WGS sequence"/>
</dbReference>
<dbReference type="PANTHER" id="PTHR46008">
    <property type="entry name" value="LEAF RUST 10 DISEASE-RESISTANCE LOCUS RECEPTOR-LIKE PROTEIN KINASE-LIKE 1.4"/>
    <property type="match status" value="1"/>
</dbReference>
<dbReference type="InterPro" id="IPR000719">
    <property type="entry name" value="Prot_kinase_dom"/>
</dbReference>
<protein>
    <recommendedName>
        <fullName evidence="3">Protein kinase domain-containing protein</fullName>
    </recommendedName>
</protein>
<dbReference type="Gene3D" id="1.10.510.10">
    <property type="entry name" value="Transferase(Phosphotransferase) domain 1"/>
    <property type="match status" value="2"/>
</dbReference>
<gene>
    <name evidence="4" type="ORF">RclHR1_01350001</name>
</gene>
<feature type="domain" description="Protein kinase" evidence="3">
    <location>
        <begin position="1"/>
        <end position="192"/>
    </location>
</feature>
<accession>A0A2Z6R2L4</accession>
<dbReference type="EMBL" id="BEXD01000391">
    <property type="protein sequence ID" value="GBB87026.1"/>
    <property type="molecule type" value="Genomic_DNA"/>
</dbReference>
<evidence type="ECO:0000256" key="2">
    <source>
        <dbReference type="ARBA" id="ARBA00022840"/>
    </source>
</evidence>
<dbReference type="Pfam" id="PF07714">
    <property type="entry name" value="PK_Tyr_Ser-Thr"/>
    <property type="match status" value="1"/>
</dbReference>
<dbReference type="PROSITE" id="PS50011">
    <property type="entry name" value="PROTEIN_KINASE_DOM"/>
    <property type="match status" value="1"/>
</dbReference>
<sequence length="192" mass="22107">MRGYVFILPFSDAIHQMKKHILVLEYADSDTLNSYLKENFNKFDWTIRYELEQQLASTVACIHEEKIIHHDLLADFGLSRKIAEASSNARIFGSIPYVDSKSFNNNPDDNSKYKSYKLSKKSDVYSIGVLMWQISSGYKLFYNKGSEYDLTLALAIVNGKREKIIDGTPTKYCNLYEGKIYTYVTDCSSLKK</sequence>
<dbReference type="STRING" id="94130.A0A2Z6R2L4"/>
<keyword evidence="5" id="KW-1185">Reference proteome</keyword>
<dbReference type="AlphaFoldDB" id="A0A2Z6R2L4"/>
<dbReference type="InterPro" id="IPR001245">
    <property type="entry name" value="Ser-Thr/Tyr_kinase_cat_dom"/>
</dbReference>
<dbReference type="SUPFAM" id="SSF56112">
    <property type="entry name" value="Protein kinase-like (PK-like)"/>
    <property type="match status" value="1"/>
</dbReference>
<dbReference type="SMART" id="SM00220">
    <property type="entry name" value="S_TKc"/>
    <property type="match status" value="1"/>
</dbReference>